<keyword evidence="1" id="KW-0175">Coiled coil</keyword>
<evidence type="ECO:0000313" key="3">
    <source>
        <dbReference type="Proteomes" id="UP000478546"/>
    </source>
</evidence>
<dbReference type="AlphaFoldDB" id="A0A6B2H1X6"/>
<keyword evidence="3" id="KW-1185">Reference proteome</keyword>
<dbReference type="Proteomes" id="UP000478546">
    <property type="component" value="Unassembled WGS sequence"/>
</dbReference>
<name>A0A6B2H1X6_9BACT</name>
<reference evidence="2 3" key="1">
    <citation type="submission" date="2020-01" db="EMBL/GenBank/DDBJ databases">
        <authorList>
            <person name="Kim M.K."/>
        </authorList>
    </citation>
    <scope>NUCLEOTIDE SEQUENCE [LARGE SCALE GENOMIC DNA]</scope>
    <source>
        <strain evidence="2 3">BT213</strain>
    </source>
</reference>
<protein>
    <submittedName>
        <fullName evidence="2">Uncharacterized protein</fullName>
    </submittedName>
</protein>
<proteinExistence type="predicted"/>
<dbReference type="RefSeq" id="WP_162346190.1">
    <property type="nucleotide sequence ID" value="NZ_JAAEAA010000010.1"/>
</dbReference>
<evidence type="ECO:0000313" key="2">
    <source>
        <dbReference type="EMBL" id="NDK56128.1"/>
    </source>
</evidence>
<dbReference type="EMBL" id="JAAEAA010000010">
    <property type="protein sequence ID" value="NDK56128.1"/>
    <property type="molecule type" value="Genomic_DNA"/>
</dbReference>
<comment type="caution">
    <text evidence="2">The sequence shown here is derived from an EMBL/GenBank/DDBJ whole genome shotgun (WGS) entry which is preliminary data.</text>
</comment>
<accession>A0A6B2H1X6</accession>
<dbReference type="PROSITE" id="PS51257">
    <property type="entry name" value="PROKAR_LIPOPROTEIN"/>
    <property type="match status" value="1"/>
</dbReference>
<organism evidence="2 3">
    <name type="scientific">Pontibacter fetidus</name>
    <dbReference type="NCBI Taxonomy" id="2700082"/>
    <lineage>
        <taxon>Bacteria</taxon>
        <taxon>Pseudomonadati</taxon>
        <taxon>Bacteroidota</taxon>
        <taxon>Cytophagia</taxon>
        <taxon>Cytophagales</taxon>
        <taxon>Hymenobacteraceae</taxon>
        <taxon>Pontibacter</taxon>
    </lineage>
</organism>
<sequence>MERFYTKALAGLLILVFPFIVGCSIIGGNSYSSDPNIRKQQEEIERLESEHKDLKRLADEAIQREKAAKARLKAAEHELKAMKSQLDAN</sequence>
<gene>
    <name evidence="2" type="ORF">GWO68_09375</name>
</gene>
<feature type="coiled-coil region" evidence="1">
    <location>
        <begin position="37"/>
        <end position="85"/>
    </location>
</feature>
<evidence type="ECO:0000256" key="1">
    <source>
        <dbReference type="SAM" id="Coils"/>
    </source>
</evidence>